<proteinExistence type="predicted"/>
<feature type="region of interest" description="Disordered" evidence="1">
    <location>
        <begin position="175"/>
        <end position="220"/>
    </location>
</feature>
<name>A0A285T8Z0_9HYPH</name>
<sequence length="220" mass="24710">MAEALRQERQARRLAGPGSRFACPGRRKEGLGRGTGETPLRRPPPHAGCHPGFGKAEDREPVAPNGSVQAVELPPDRRWRLASRHHPTRRILDACLRRRDTRERGERLPPHACRGCQWIPGRRRSRRAGAYSFPERWRGRAAPPRVIPHAAQRRCGIGEPSVLAQTLRQERRARRLAGPGSRLRLAREDAKERLGRAAGTVAGRSARPRSDVAARRRHQS</sequence>
<reference evidence="2 3" key="1">
    <citation type="submission" date="2017-08" db="EMBL/GenBank/DDBJ databases">
        <authorList>
            <person name="de Groot N.N."/>
        </authorList>
    </citation>
    <scope>NUCLEOTIDE SEQUENCE [LARGE SCALE GENOMIC DNA]</scope>
    <source>
        <strain evidence="2 3">USBA 352</strain>
    </source>
</reference>
<dbReference type="Proteomes" id="UP000219331">
    <property type="component" value="Unassembled WGS sequence"/>
</dbReference>
<keyword evidence="3" id="KW-1185">Reference proteome</keyword>
<organism evidence="2 3">
    <name type="scientific">Stappia indica</name>
    <dbReference type="NCBI Taxonomy" id="538381"/>
    <lineage>
        <taxon>Bacteria</taxon>
        <taxon>Pseudomonadati</taxon>
        <taxon>Pseudomonadota</taxon>
        <taxon>Alphaproteobacteria</taxon>
        <taxon>Hyphomicrobiales</taxon>
        <taxon>Stappiaceae</taxon>
        <taxon>Stappia</taxon>
    </lineage>
</organism>
<feature type="compositionally biased region" description="Basic and acidic residues" evidence="1">
    <location>
        <begin position="1"/>
        <end position="11"/>
    </location>
</feature>
<accession>A0A285T8Z0</accession>
<dbReference type="EMBL" id="OBML01000009">
    <property type="protein sequence ID" value="SOC17989.1"/>
    <property type="molecule type" value="Genomic_DNA"/>
</dbReference>
<protein>
    <submittedName>
        <fullName evidence="2">Uncharacterized protein</fullName>
    </submittedName>
</protein>
<evidence type="ECO:0000313" key="2">
    <source>
        <dbReference type="EMBL" id="SOC17989.1"/>
    </source>
</evidence>
<feature type="compositionally biased region" description="Basic and acidic residues" evidence="1">
    <location>
        <begin position="185"/>
        <end position="195"/>
    </location>
</feature>
<gene>
    <name evidence="2" type="ORF">SAMN05421512_109159</name>
</gene>
<evidence type="ECO:0000313" key="3">
    <source>
        <dbReference type="Proteomes" id="UP000219331"/>
    </source>
</evidence>
<dbReference type="AlphaFoldDB" id="A0A285T8Z0"/>
<evidence type="ECO:0000256" key="1">
    <source>
        <dbReference type="SAM" id="MobiDB-lite"/>
    </source>
</evidence>
<feature type="region of interest" description="Disordered" evidence="1">
    <location>
        <begin position="1"/>
        <end position="69"/>
    </location>
</feature>